<keyword evidence="1" id="KW-0732">Signal</keyword>
<comment type="caution">
    <text evidence="2">The sequence shown here is derived from an EMBL/GenBank/DDBJ whole genome shotgun (WGS) entry which is preliminary data.</text>
</comment>
<evidence type="ECO:0000256" key="1">
    <source>
        <dbReference type="SAM" id="SignalP"/>
    </source>
</evidence>
<protein>
    <submittedName>
        <fullName evidence="2">Uncharacterized protein</fullName>
    </submittedName>
</protein>
<gene>
    <name evidence="2" type="ORF">H4O09_01390</name>
</gene>
<evidence type="ECO:0000313" key="3">
    <source>
        <dbReference type="Proteomes" id="UP000550609"/>
    </source>
</evidence>
<feature type="signal peptide" evidence="1">
    <location>
        <begin position="1"/>
        <end position="27"/>
    </location>
</feature>
<evidence type="ECO:0000313" key="2">
    <source>
        <dbReference type="EMBL" id="MBB1115720.1"/>
    </source>
</evidence>
<name>A0A7W3UXK6_9GAMM</name>
<reference evidence="2 3" key="1">
    <citation type="submission" date="2020-08" db="EMBL/GenBank/DDBJ databases">
        <title>Stenotrophomonas sp. W1S232.</title>
        <authorList>
            <person name="Deng Y."/>
        </authorList>
    </citation>
    <scope>NUCLEOTIDE SEQUENCE [LARGE SCALE GENOMIC DNA]</scope>
    <source>
        <strain evidence="2 3">W1S232</strain>
    </source>
</reference>
<feature type="chain" id="PRO_5031093173" evidence="1">
    <location>
        <begin position="28"/>
        <end position="139"/>
    </location>
</feature>
<accession>A0A7W3UXK6</accession>
<dbReference type="Proteomes" id="UP000550609">
    <property type="component" value="Unassembled WGS sequence"/>
</dbReference>
<dbReference type="AlphaFoldDB" id="A0A7W3UXK6"/>
<proteinExistence type="predicted"/>
<sequence>MSRHCRRPWLAAISLALCLGAGPQALANGQVQVRVQLPPDAALAGLLNEESLFIFPLMNLVANNCPDTGLQPGDSHLLAATGQRIVELMAVSEHLQRVLYLESALREIQQADVCTRFAGSLTPVVTELRRLGATTEVVQ</sequence>
<dbReference type="EMBL" id="JACIUV010000001">
    <property type="protein sequence ID" value="MBB1115720.1"/>
    <property type="molecule type" value="Genomic_DNA"/>
</dbReference>
<organism evidence="2 3">
    <name type="scientific">Stenotrophomonas koreensis</name>
    <dbReference type="NCBI Taxonomy" id="266128"/>
    <lineage>
        <taxon>Bacteria</taxon>
        <taxon>Pseudomonadati</taxon>
        <taxon>Pseudomonadota</taxon>
        <taxon>Gammaproteobacteria</taxon>
        <taxon>Lysobacterales</taxon>
        <taxon>Lysobacteraceae</taxon>
        <taxon>Stenotrophomonas</taxon>
    </lineage>
</organism>
<dbReference type="RefSeq" id="WP_182621149.1">
    <property type="nucleotide sequence ID" value="NZ_JACIUV010000001.1"/>
</dbReference>